<evidence type="ECO:0000313" key="4">
    <source>
        <dbReference type="Proteomes" id="UP000800094"/>
    </source>
</evidence>
<evidence type="ECO:0000259" key="2">
    <source>
        <dbReference type="Pfam" id="PF00144"/>
    </source>
</evidence>
<dbReference type="InterPro" id="IPR050491">
    <property type="entry name" value="AmpC-like"/>
</dbReference>
<dbReference type="PANTHER" id="PTHR46825">
    <property type="entry name" value="D-ALANYL-D-ALANINE-CARBOXYPEPTIDASE/ENDOPEPTIDASE AMPH"/>
    <property type="match status" value="1"/>
</dbReference>
<dbReference type="RefSeq" id="XP_033680342.1">
    <property type="nucleotide sequence ID" value="XM_033826022.1"/>
</dbReference>
<dbReference type="Proteomes" id="UP000800094">
    <property type="component" value="Unassembled WGS sequence"/>
</dbReference>
<sequence length="511" mass="56633">MENGDFNLLEAEVPLIEDLRRLSGAVALSLGVFHHGRIIYTRHFGRRDVEIPDPPNDDTVYYLASVSKCIGVCALARLVSDGVLDWDTPIRKYLPTFERTEDEFGQQATLRDLACHRTGLPLANFWWGQMEGELLLNTAQLVQQACHLKTIAPFRSSFYYSAWNYFLIHAIVERVTGISFGEVVKTLLLNPLGLKNTTFDTPPATPNFALAHAARNDGTSSRIPMNSLDSSTGLGASMGGKGTMEDMLSFFSAFVSAYRYQKEHGVDSTPNTPFFQLRSVLQPQISVKEDSPSSYCMGIYRTKLPGVLSCASLNAPLLGQKLPIFGSNNPGTEIFHHTGNLPGCFGSYFLIPETQSGVVCLTNTTPLFDPTDFAAQIALGVLLRESKPDNLLALGKLAAKQQIGWYQNINKYLASKRTSVRPSVPLALYAGTYINRAANFKLVVTPTATGLRIAVQGSSKTFYDLEPLDGDTFFWPADRDRGLCRGMFPYPFSPLHTVKFWVRESWVDRLI</sequence>
<dbReference type="GeneID" id="54579352"/>
<evidence type="ECO:0000256" key="1">
    <source>
        <dbReference type="ARBA" id="ARBA00038215"/>
    </source>
</evidence>
<dbReference type="EMBL" id="ML987200">
    <property type="protein sequence ID" value="KAF2245338.1"/>
    <property type="molecule type" value="Genomic_DNA"/>
</dbReference>
<dbReference type="OrthoDB" id="5946976at2759"/>
<evidence type="ECO:0000313" key="3">
    <source>
        <dbReference type="EMBL" id="KAF2245338.1"/>
    </source>
</evidence>
<dbReference type="PANTHER" id="PTHR46825:SF14">
    <property type="entry name" value="BETA-LACTAMASE-RELATED DOMAIN-CONTAINING PROTEIN"/>
    <property type="match status" value="1"/>
</dbReference>
<comment type="similarity">
    <text evidence="1">Belongs to the peptidase S12 family.</text>
</comment>
<protein>
    <submittedName>
        <fullName evidence="3">Beta-lactamase/transpeptidase-like protein</fullName>
    </submittedName>
</protein>
<dbReference type="InterPro" id="IPR001466">
    <property type="entry name" value="Beta-lactam-related"/>
</dbReference>
<dbReference type="Gene3D" id="2.40.128.600">
    <property type="match status" value="1"/>
</dbReference>
<reference evidence="3" key="1">
    <citation type="journal article" date="2020" name="Stud. Mycol.">
        <title>101 Dothideomycetes genomes: a test case for predicting lifestyles and emergence of pathogens.</title>
        <authorList>
            <person name="Haridas S."/>
            <person name="Albert R."/>
            <person name="Binder M."/>
            <person name="Bloem J."/>
            <person name="Labutti K."/>
            <person name="Salamov A."/>
            <person name="Andreopoulos B."/>
            <person name="Baker S."/>
            <person name="Barry K."/>
            <person name="Bills G."/>
            <person name="Bluhm B."/>
            <person name="Cannon C."/>
            <person name="Castanera R."/>
            <person name="Culley D."/>
            <person name="Daum C."/>
            <person name="Ezra D."/>
            <person name="Gonzalez J."/>
            <person name="Henrissat B."/>
            <person name="Kuo A."/>
            <person name="Liang C."/>
            <person name="Lipzen A."/>
            <person name="Lutzoni F."/>
            <person name="Magnuson J."/>
            <person name="Mondo S."/>
            <person name="Nolan M."/>
            <person name="Ohm R."/>
            <person name="Pangilinan J."/>
            <person name="Park H.-J."/>
            <person name="Ramirez L."/>
            <person name="Alfaro M."/>
            <person name="Sun H."/>
            <person name="Tritt A."/>
            <person name="Yoshinaga Y."/>
            <person name="Zwiers L.-H."/>
            <person name="Turgeon B."/>
            <person name="Goodwin S."/>
            <person name="Spatafora J."/>
            <person name="Crous P."/>
            <person name="Grigoriev I."/>
        </authorList>
    </citation>
    <scope>NUCLEOTIDE SEQUENCE</scope>
    <source>
        <strain evidence="3">CBS 122368</strain>
    </source>
</reference>
<dbReference type="Gene3D" id="3.40.710.10">
    <property type="entry name" value="DD-peptidase/beta-lactamase superfamily"/>
    <property type="match status" value="1"/>
</dbReference>
<dbReference type="AlphaFoldDB" id="A0A6A6I5L6"/>
<dbReference type="SUPFAM" id="SSF56601">
    <property type="entry name" value="beta-lactamase/transpeptidase-like"/>
    <property type="match status" value="1"/>
</dbReference>
<feature type="domain" description="Beta-lactamase-related" evidence="2">
    <location>
        <begin position="24"/>
        <end position="369"/>
    </location>
</feature>
<name>A0A6A6I5L6_9PLEO</name>
<proteinExistence type="inferred from homology"/>
<dbReference type="InterPro" id="IPR012338">
    <property type="entry name" value="Beta-lactam/transpept-like"/>
</dbReference>
<keyword evidence="4" id="KW-1185">Reference proteome</keyword>
<gene>
    <name evidence="3" type="ORF">BU26DRAFT_489490</name>
</gene>
<organism evidence="3 4">
    <name type="scientific">Trematosphaeria pertusa</name>
    <dbReference type="NCBI Taxonomy" id="390896"/>
    <lineage>
        <taxon>Eukaryota</taxon>
        <taxon>Fungi</taxon>
        <taxon>Dikarya</taxon>
        <taxon>Ascomycota</taxon>
        <taxon>Pezizomycotina</taxon>
        <taxon>Dothideomycetes</taxon>
        <taxon>Pleosporomycetidae</taxon>
        <taxon>Pleosporales</taxon>
        <taxon>Massarineae</taxon>
        <taxon>Trematosphaeriaceae</taxon>
        <taxon>Trematosphaeria</taxon>
    </lineage>
</organism>
<dbReference type="Pfam" id="PF00144">
    <property type="entry name" value="Beta-lactamase"/>
    <property type="match status" value="1"/>
</dbReference>
<accession>A0A6A6I5L6</accession>